<evidence type="ECO:0000256" key="5">
    <source>
        <dbReference type="ARBA" id="ARBA00023106"/>
    </source>
</evidence>
<comment type="similarity">
    <text evidence="2 7">Belongs to the calycin superfamily. Lipocalin family.</text>
</comment>
<protein>
    <recommendedName>
        <fullName evidence="9">Lipocalin/cytosolic fatty-acid binding domain-containing protein</fullName>
    </recommendedName>
</protein>
<organism evidence="10">
    <name type="scientific">Castor canadensis</name>
    <name type="common">American beaver</name>
    <dbReference type="NCBI Taxonomy" id="51338"/>
    <lineage>
        <taxon>Eukaryota</taxon>
        <taxon>Metazoa</taxon>
        <taxon>Chordata</taxon>
        <taxon>Craniata</taxon>
        <taxon>Vertebrata</taxon>
        <taxon>Euteleostomi</taxon>
        <taxon>Mammalia</taxon>
        <taxon>Eutheria</taxon>
        <taxon>Euarchontoglires</taxon>
        <taxon>Glires</taxon>
        <taxon>Rodentia</taxon>
        <taxon>Castorimorpha</taxon>
        <taxon>Castoridae</taxon>
        <taxon>Castor</taxon>
    </lineage>
</organism>
<dbReference type="InterPro" id="IPR002345">
    <property type="entry name" value="Lipocalin"/>
</dbReference>
<dbReference type="FunFam" id="2.40.128.20:FF:000008">
    <property type="entry name" value="Major urinary protein"/>
    <property type="match status" value="1"/>
</dbReference>
<dbReference type="InterPro" id="IPR000566">
    <property type="entry name" value="Lipocln_cytosolic_FA-bd_dom"/>
</dbReference>
<feature type="domain" description="Lipocalin/cytosolic fatty-acid binding" evidence="9">
    <location>
        <begin position="29"/>
        <end position="171"/>
    </location>
</feature>
<dbReference type="InterPro" id="IPR022272">
    <property type="entry name" value="Lipocalin_CS"/>
</dbReference>
<dbReference type="InterPro" id="IPR012674">
    <property type="entry name" value="Calycin"/>
</dbReference>
<dbReference type="GO" id="GO:0005550">
    <property type="term" value="F:pheromone binding"/>
    <property type="evidence" value="ECO:0007669"/>
    <property type="project" value="UniProtKB-KW"/>
</dbReference>
<keyword evidence="4 8" id="KW-0732">Signal</keyword>
<dbReference type="PRINTS" id="PR00179">
    <property type="entry name" value="LIPOCALIN"/>
</dbReference>
<dbReference type="PANTHER" id="PTHR11430:SF76">
    <property type="entry name" value="MAJOR URINARY PROTEIN 1-RELATED"/>
    <property type="match status" value="1"/>
</dbReference>
<dbReference type="Gene3D" id="2.40.128.20">
    <property type="match status" value="1"/>
</dbReference>
<reference evidence="10" key="1">
    <citation type="submission" date="2023-09" db="UniProtKB">
        <authorList>
            <consortium name="Ensembl"/>
        </authorList>
    </citation>
    <scope>IDENTIFICATION</scope>
</reference>
<evidence type="ECO:0000256" key="7">
    <source>
        <dbReference type="RuleBase" id="RU003695"/>
    </source>
</evidence>
<feature type="signal peptide" evidence="8">
    <location>
        <begin position="1"/>
        <end position="16"/>
    </location>
</feature>
<evidence type="ECO:0000259" key="9">
    <source>
        <dbReference type="Pfam" id="PF00061"/>
    </source>
</evidence>
<evidence type="ECO:0000256" key="2">
    <source>
        <dbReference type="ARBA" id="ARBA00006889"/>
    </source>
</evidence>
<evidence type="ECO:0000256" key="1">
    <source>
        <dbReference type="ARBA" id="ARBA00004613"/>
    </source>
</evidence>
<dbReference type="GO" id="GO:0036094">
    <property type="term" value="F:small molecule binding"/>
    <property type="evidence" value="ECO:0007669"/>
    <property type="project" value="InterPro"/>
</dbReference>
<evidence type="ECO:0000256" key="8">
    <source>
        <dbReference type="SAM" id="SignalP"/>
    </source>
</evidence>
<proteinExistence type="inferred from homology"/>
<dbReference type="SUPFAM" id="SSF50814">
    <property type="entry name" value="Lipocalins"/>
    <property type="match status" value="1"/>
</dbReference>
<evidence type="ECO:0000313" key="10">
    <source>
        <dbReference type="Ensembl" id="ENSCCNP00000016726.1"/>
    </source>
</evidence>
<comment type="subcellular location">
    <subcellularLocation>
        <location evidence="1">Secreted</location>
    </subcellularLocation>
</comment>
<accession>A0A8C0WVM9</accession>
<dbReference type="PANTHER" id="PTHR11430">
    <property type="entry name" value="LIPOCALIN"/>
    <property type="match status" value="1"/>
</dbReference>
<evidence type="ECO:0000256" key="4">
    <source>
        <dbReference type="ARBA" id="ARBA00022729"/>
    </source>
</evidence>
<dbReference type="InterPro" id="IPR002971">
    <property type="entry name" value="Maj_urinary"/>
</dbReference>
<dbReference type="Pfam" id="PF00061">
    <property type="entry name" value="Lipocalin"/>
    <property type="match status" value="1"/>
</dbReference>
<evidence type="ECO:0000256" key="3">
    <source>
        <dbReference type="ARBA" id="ARBA00022525"/>
    </source>
</evidence>
<name>A0A8C0WVM9_CASCN</name>
<keyword evidence="3" id="KW-0964">Secreted</keyword>
<dbReference type="PROSITE" id="PS00213">
    <property type="entry name" value="LIPOCALIN"/>
    <property type="match status" value="1"/>
</dbReference>
<dbReference type="AlphaFoldDB" id="A0A8C0WVM9"/>
<dbReference type="GO" id="GO:0005615">
    <property type="term" value="C:extracellular space"/>
    <property type="evidence" value="ECO:0007669"/>
    <property type="project" value="TreeGrafter"/>
</dbReference>
<dbReference type="PRINTS" id="PR01221">
    <property type="entry name" value="MAJORURINARY"/>
</dbReference>
<evidence type="ECO:0000256" key="6">
    <source>
        <dbReference type="ARBA" id="ARBA00023157"/>
    </source>
</evidence>
<feature type="chain" id="PRO_5034341655" description="Lipocalin/cytosolic fatty-acid binding domain-containing protein" evidence="8">
    <location>
        <begin position="17"/>
        <end position="180"/>
    </location>
</feature>
<keyword evidence="5" id="KW-0590">Pheromone-binding</keyword>
<dbReference type="Ensembl" id="ENSCCNT00000021770.1">
    <property type="protein sequence ID" value="ENSCCNP00000016726.1"/>
    <property type="gene ID" value="ENSCCNG00000016813.1"/>
</dbReference>
<sequence>GLKLLLLCLGLTLVWANKGKNFDLSKIKGKWYPILLACDQRKKIEENGSMRVFVEYIDVLANSSLQFTLHTFLYGECTDIFLVCEKTDKDGIYLCSAFSTDDGINVFTIADVVYDKYIILHNRNTNDEGTLQTVELYGREPDVSSEIKEKVVKFCEEHGIVKENILDLTKRQCLHSLRYG</sequence>
<keyword evidence="6" id="KW-1015">Disulfide bond</keyword>